<evidence type="ECO:0000313" key="1">
    <source>
        <dbReference type="EnsemblMetazoa" id="tetur02g00860.1"/>
    </source>
</evidence>
<reference evidence="2" key="1">
    <citation type="submission" date="2011-08" db="EMBL/GenBank/DDBJ databases">
        <authorList>
            <person name="Rombauts S."/>
        </authorList>
    </citation>
    <scope>NUCLEOTIDE SEQUENCE</scope>
    <source>
        <strain evidence="2">London</strain>
    </source>
</reference>
<dbReference type="EMBL" id="CAEY01000778">
    <property type="status" value="NOT_ANNOTATED_CDS"/>
    <property type="molecule type" value="Genomic_DNA"/>
</dbReference>
<dbReference type="HOGENOM" id="CLU_2375489_0_0_1"/>
<keyword evidence="2" id="KW-1185">Reference proteome</keyword>
<sequence length="95" mass="11180">MSYYAQARGIKVDYEKILKRLKGDREVYCQVTELANSDHFCPWDLHTRIRNMTKYIYEVESNLSSDESIKGTQKLKKFAVDKELTMITRKVVSLI</sequence>
<proteinExistence type="predicted"/>
<dbReference type="AlphaFoldDB" id="T1JUG5"/>
<accession>T1JUG5</accession>
<organism evidence="1 2">
    <name type="scientific">Tetranychus urticae</name>
    <name type="common">Two-spotted spider mite</name>
    <dbReference type="NCBI Taxonomy" id="32264"/>
    <lineage>
        <taxon>Eukaryota</taxon>
        <taxon>Metazoa</taxon>
        <taxon>Ecdysozoa</taxon>
        <taxon>Arthropoda</taxon>
        <taxon>Chelicerata</taxon>
        <taxon>Arachnida</taxon>
        <taxon>Acari</taxon>
        <taxon>Acariformes</taxon>
        <taxon>Trombidiformes</taxon>
        <taxon>Prostigmata</taxon>
        <taxon>Eleutherengona</taxon>
        <taxon>Raphignathae</taxon>
        <taxon>Tetranychoidea</taxon>
        <taxon>Tetranychidae</taxon>
        <taxon>Tetranychus</taxon>
    </lineage>
</organism>
<reference evidence="1" key="2">
    <citation type="submission" date="2015-06" db="UniProtKB">
        <authorList>
            <consortium name="EnsemblMetazoa"/>
        </authorList>
    </citation>
    <scope>IDENTIFICATION</scope>
</reference>
<dbReference type="EnsemblMetazoa" id="tetur02g00860.1">
    <property type="protein sequence ID" value="tetur02g00860.1"/>
    <property type="gene ID" value="tetur02g00860"/>
</dbReference>
<name>T1JUG5_TETUR</name>
<evidence type="ECO:0000313" key="2">
    <source>
        <dbReference type="Proteomes" id="UP000015104"/>
    </source>
</evidence>
<protein>
    <submittedName>
        <fullName evidence="1">Uncharacterized protein</fullName>
    </submittedName>
</protein>
<dbReference type="Proteomes" id="UP000015104">
    <property type="component" value="Unassembled WGS sequence"/>
</dbReference>